<keyword evidence="1 10" id="KW-0963">Cytoplasm</keyword>
<evidence type="ECO:0000256" key="9">
    <source>
        <dbReference type="ARBA" id="ARBA00023268"/>
    </source>
</evidence>
<dbReference type="InterPro" id="IPR008471">
    <property type="entry name" value="MnmC-like_methylTransf"/>
</dbReference>
<comment type="function">
    <text evidence="10">Catalyzes the last two steps in the biosynthesis of 5-methylaminomethyl-2-thiouridine (mnm(5)s(2)U) at the wobble position (U34) in tRNA. Catalyzes the FAD-dependent demodification of cmnm(5)s(2)U34 to nm(5)s(2)U34, followed by the transfer of a methyl group from S-adenosyl-L-methionine to nm(5)s(2)U34, to form mnm(5)s(2)U34.</text>
</comment>
<comment type="subcellular location">
    <subcellularLocation>
        <location evidence="10">Cytoplasm</location>
    </subcellularLocation>
</comment>
<name>A0A9X2WF33_9GAMM</name>
<comment type="catalytic activity">
    <reaction evidence="10">
        <text>5-aminomethyl-2-thiouridine(34) in tRNA + S-adenosyl-L-methionine = 5-methylaminomethyl-2-thiouridine(34) in tRNA + S-adenosyl-L-homocysteine + H(+)</text>
        <dbReference type="Rhea" id="RHEA:19569"/>
        <dbReference type="Rhea" id="RHEA-COMP:10195"/>
        <dbReference type="Rhea" id="RHEA-COMP:10197"/>
        <dbReference type="ChEBI" id="CHEBI:15378"/>
        <dbReference type="ChEBI" id="CHEBI:57856"/>
        <dbReference type="ChEBI" id="CHEBI:59789"/>
        <dbReference type="ChEBI" id="CHEBI:74454"/>
        <dbReference type="ChEBI" id="CHEBI:74455"/>
        <dbReference type="EC" id="2.1.1.61"/>
    </reaction>
</comment>
<dbReference type="Gene3D" id="3.40.50.150">
    <property type="entry name" value="Vaccinia Virus protein VP39"/>
    <property type="match status" value="1"/>
</dbReference>
<comment type="cofactor">
    <cofactor evidence="10">
        <name>FAD</name>
        <dbReference type="ChEBI" id="CHEBI:57692"/>
    </cofactor>
</comment>
<keyword evidence="4 10" id="KW-0808">Transferase</keyword>
<dbReference type="SUPFAM" id="SSF51905">
    <property type="entry name" value="FAD/NAD(P)-binding domain"/>
    <property type="match status" value="1"/>
</dbReference>
<proteinExistence type="inferred from homology"/>
<evidence type="ECO:0000256" key="2">
    <source>
        <dbReference type="ARBA" id="ARBA00022603"/>
    </source>
</evidence>
<keyword evidence="8 10" id="KW-0560">Oxidoreductase</keyword>
<accession>A0A9X2WF33</accession>
<keyword evidence="2 10" id="KW-0489">Methyltransferase</keyword>
<feature type="domain" description="FAD dependent oxidoreductase" evidence="12">
    <location>
        <begin position="301"/>
        <end position="670"/>
    </location>
</feature>
<keyword evidence="15" id="KW-1185">Reference proteome</keyword>
<evidence type="ECO:0000256" key="11">
    <source>
        <dbReference type="SAM" id="MobiDB-lite"/>
    </source>
</evidence>
<dbReference type="InterPro" id="IPR036188">
    <property type="entry name" value="FAD/NAD-bd_sf"/>
</dbReference>
<organism evidence="14 15">
    <name type="scientific">Thalassolituus pacificus</name>
    <dbReference type="NCBI Taxonomy" id="2975440"/>
    <lineage>
        <taxon>Bacteria</taxon>
        <taxon>Pseudomonadati</taxon>
        <taxon>Pseudomonadota</taxon>
        <taxon>Gammaproteobacteria</taxon>
        <taxon>Oceanospirillales</taxon>
        <taxon>Oceanospirillaceae</taxon>
        <taxon>Thalassolituus</taxon>
    </lineage>
</organism>
<comment type="similarity">
    <text evidence="10">In the N-terminal section; belongs to the methyltransferase superfamily. tRNA (mnm(5)s(2)U34)-methyltransferase family.</text>
</comment>
<evidence type="ECO:0000256" key="5">
    <source>
        <dbReference type="ARBA" id="ARBA00022691"/>
    </source>
</evidence>
<dbReference type="InterPro" id="IPR029063">
    <property type="entry name" value="SAM-dependent_MTases_sf"/>
</dbReference>
<dbReference type="PANTHER" id="PTHR13847:SF283">
    <property type="entry name" value="TRNA 5-METHYLAMINOMETHYL-2-THIOURIDINE BIOSYNTHESIS BIFUNCTIONAL PROTEIN MNMC"/>
    <property type="match status" value="1"/>
</dbReference>
<evidence type="ECO:0000256" key="7">
    <source>
        <dbReference type="ARBA" id="ARBA00022827"/>
    </source>
</evidence>
<dbReference type="GO" id="GO:0032259">
    <property type="term" value="P:methylation"/>
    <property type="evidence" value="ECO:0007669"/>
    <property type="project" value="UniProtKB-KW"/>
</dbReference>
<dbReference type="Pfam" id="PF05430">
    <property type="entry name" value="Methyltransf_30"/>
    <property type="match status" value="1"/>
</dbReference>
<dbReference type="NCBIfam" id="NF002481">
    <property type="entry name" value="PRK01747.1-2"/>
    <property type="match status" value="1"/>
</dbReference>
<evidence type="ECO:0000256" key="1">
    <source>
        <dbReference type="ARBA" id="ARBA00022490"/>
    </source>
</evidence>
<dbReference type="GO" id="GO:0050660">
    <property type="term" value="F:flavin adenine dinucleotide binding"/>
    <property type="evidence" value="ECO:0007669"/>
    <property type="project" value="UniProtKB-UniRule"/>
</dbReference>
<dbReference type="Pfam" id="PF01266">
    <property type="entry name" value="DAO"/>
    <property type="match status" value="1"/>
</dbReference>
<comment type="caution">
    <text evidence="14">The sequence shown here is derived from an EMBL/GenBank/DDBJ whole genome shotgun (WGS) entry which is preliminary data.</text>
</comment>
<evidence type="ECO:0000256" key="4">
    <source>
        <dbReference type="ARBA" id="ARBA00022679"/>
    </source>
</evidence>
<dbReference type="NCBIfam" id="NF033855">
    <property type="entry name" value="tRNA_MNMC2"/>
    <property type="match status" value="1"/>
</dbReference>
<dbReference type="Proteomes" id="UP001147830">
    <property type="component" value="Unassembled WGS sequence"/>
</dbReference>
<dbReference type="GO" id="GO:0004808">
    <property type="term" value="F:tRNA (5-methylaminomethyl-2-thiouridylate)(34)-methyltransferase activity"/>
    <property type="evidence" value="ECO:0007669"/>
    <property type="project" value="UniProtKB-EC"/>
</dbReference>
<dbReference type="EC" id="1.5.-.-" evidence="10"/>
<keyword evidence="9 10" id="KW-0511">Multifunctional enzyme</keyword>
<dbReference type="GO" id="GO:0005737">
    <property type="term" value="C:cytoplasm"/>
    <property type="evidence" value="ECO:0007669"/>
    <property type="project" value="UniProtKB-SubCell"/>
</dbReference>
<dbReference type="InterPro" id="IPR006076">
    <property type="entry name" value="FAD-dep_OxRdtase"/>
</dbReference>
<evidence type="ECO:0000313" key="14">
    <source>
        <dbReference type="EMBL" id="MCT7358542.1"/>
    </source>
</evidence>
<dbReference type="GO" id="GO:0016645">
    <property type="term" value="F:oxidoreductase activity, acting on the CH-NH group of donors"/>
    <property type="evidence" value="ECO:0007669"/>
    <property type="project" value="InterPro"/>
</dbReference>
<dbReference type="EC" id="2.1.1.61" evidence="10"/>
<evidence type="ECO:0000256" key="6">
    <source>
        <dbReference type="ARBA" id="ARBA00022694"/>
    </source>
</evidence>
<feature type="region of interest" description="FAD-dependent cmnm(5)s(2)U34 oxidoreductase" evidence="10">
    <location>
        <begin position="304"/>
        <end position="709"/>
    </location>
</feature>
<feature type="compositionally biased region" description="Basic and acidic residues" evidence="11">
    <location>
        <begin position="7"/>
        <end position="20"/>
    </location>
</feature>
<dbReference type="InterPro" id="IPR017610">
    <property type="entry name" value="tRNA_S-uridine_synth_MnmC_C"/>
</dbReference>
<dbReference type="RefSeq" id="WP_260975447.1">
    <property type="nucleotide sequence ID" value="NZ_JAOANI010000014.1"/>
</dbReference>
<dbReference type="InterPro" id="IPR047785">
    <property type="entry name" value="tRNA_MNMC2"/>
</dbReference>
<keyword evidence="6 10" id="KW-0819">tRNA processing</keyword>
<dbReference type="NCBIfam" id="TIGR03197">
    <property type="entry name" value="MnmC_Cterm"/>
    <property type="match status" value="1"/>
</dbReference>
<evidence type="ECO:0000259" key="12">
    <source>
        <dbReference type="Pfam" id="PF01266"/>
    </source>
</evidence>
<reference evidence="14" key="1">
    <citation type="journal article" date="2022" name="Front. Microbiol.">
        <title>Genome-based taxonomic rearrangement of Oceanobacter-related bacteria including the description of Thalassolituus hydrocarbonoclasticus sp. nov. and Thalassolituus pacificus sp. nov. and emended description of the genus Thalassolituus.</title>
        <authorList>
            <person name="Dong C."/>
            <person name="Wei L."/>
            <person name="Wang J."/>
            <person name="Lai Q."/>
            <person name="Huang Z."/>
            <person name="Shao Z."/>
        </authorList>
    </citation>
    <scope>NUCLEOTIDE SEQUENCE</scope>
    <source>
        <strain evidence="14">59MF3M-4</strain>
    </source>
</reference>
<dbReference type="GO" id="GO:0002097">
    <property type="term" value="P:tRNA wobble base modification"/>
    <property type="evidence" value="ECO:0007669"/>
    <property type="project" value="UniProtKB-UniRule"/>
</dbReference>
<reference evidence="14" key="2">
    <citation type="submission" date="2022-08" db="EMBL/GenBank/DDBJ databases">
        <authorList>
            <person name="Dong C."/>
        </authorList>
    </citation>
    <scope>NUCLEOTIDE SEQUENCE</scope>
    <source>
        <strain evidence="14">59MF3M-4</strain>
    </source>
</reference>
<dbReference type="AlphaFoldDB" id="A0A9X2WF33"/>
<dbReference type="InterPro" id="IPR023032">
    <property type="entry name" value="tRNA_MAMT_biosynth_bifunc_MnmC"/>
</dbReference>
<keyword evidence="7 10" id="KW-0274">FAD</keyword>
<comment type="similarity">
    <text evidence="10">In the C-terminal section; belongs to the DAO family.</text>
</comment>
<dbReference type="SUPFAM" id="SSF54373">
    <property type="entry name" value="FAD-linked reductases, C-terminal domain"/>
    <property type="match status" value="1"/>
</dbReference>
<dbReference type="HAMAP" id="MF_01102">
    <property type="entry name" value="MnmC"/>
    <property type="match status" value="1"/>
</dbReference>
<dbReference type="EMBL" id="JAOANI010000014">
    <property type="protein sequence ID" value="MCT7358542.1"/>
    <property type="molecule type" value="Genomic_DNA"/>
</dbReference>
<evidence type="ECO:0000256" key="8">
    <source>
        <dbReference type="ARBA" id="ARBA00023002"/>
    </source>
</evidence>
<dbReference type="PANTHER" id="PTHR13847">
    <property type="entry name" value="SARCOSINE DEHYDROGENASE-RELATED"/>
    <property type="match status" value="1"/>
</dbReference>
<feature type="region of interest" description="Disordered" evidence="11">
    <location>
        <begin position="1"/>
        <end position="28"/>
    </location>
</feature>
<gene>
    <name evidence="10 14" type="primary">mnmC</name>
    <name evidence="14" type="ORF">NYR02_05845</name>
</gene>
<dbReference type="Gene3D" id="3.50.50.60">
    <property type="entry name" value="FAD/NAD(P)-binding domain"/>
    <property type="match status" value="1"/>
</dbReference>
<evidence type="ECO:0000313" key="15">
    <source>
        <dbReference type="Proteomes" id="UP001147830"/>
    </source>
</evidence>
<feature type="region of interest" description="tRNA (mnm(5)s(2)U34)-methyltransferase" evidence="10">
    <location>
        <begin position="1"/>
        <end position="272"/>
    </location>
</feature>
<keyword evidence="5 10" id="KW-0949">S-adenosyl-L-methionine</keyword>
<evidence type="ECO:0000259" key="13">
    <source>
        <dbReference type="Pfam" id="PF05430"/>
    </source>
</evidence>
<keyword evidence="3 10" id="KW-0285">Flavoprotein</keyword>
<feature type="domain" description="MnmC-like methyltransferase" evidence="13">
    <location>
        <begin position="141"/>
        <end position="269"/>
    </location>
</feature>
<protein>
    <recommendedName>
        <fullName evidence="10">tRNA 5-methylaminomethyl-2-thiouridine biosynthesis bifunctional protein MnmC</fullName>
        <shortName evidence="10">tRNA mnm(5)s(2)U biosynthesis bifunctional protein</shortName>
    </recommendedName>
    <domain>
        <recommendedName>
            <fullName evidence="10">tRNA (mnm(5)s(2)U34)-methyltransferase</fullName>
            <ecNumber evidence="10">2.1.1.61</ecNumber>
        </recommendedName>
    </domain>
    <domain>
        <recommendedName>
            <fullName evidence="10">FAD-dependent cmnm(5)s(2)U34 oxidoreductase</fullName>
            <ecNumber evidence="10">1.5.-.-</ecNumber>
        </recommendedName>
    </domain>
</protein>
<evidence type="ECO:0000256" key="3">
    <source>
        <dbReference type="ARBA" id="ARBA00022630"/>
    </source>
</evidence>
<evidence type="ECO:0000256" key="10">
    <source>
        <dbReference type="HAMAP-Rule" id="MF_01102"/>
    </source>
</evidence>
<sequence>MSSSSSDHADHSLLNRDASDKTPSCHTSDNCTLAAPELQWSNDGLPVSREFNDPYFSVENGLEESRHVFLQNNGLPQRWHDWQGDFSIIETGFGTGLNFLMTWESWRHAEKNDSAWLHFSSIEKFPLTLQQLRQALALWPQLSEYSALLFEQYPLPVAGFHRLSWPQERISLTLIFADVKDALPQLSGPVHAWYLDGFAPAKNPQMWSEGLFSGMRRLSQRQPLQYGGEQPASVATFTSAGFVRRGLLGAGFNVKRVPGYGRKREMLAGCFNRRQGPELTPVHQHKPWLLNETTNLPPAQITIIGAGLAGATTARALAERGLKVRVIDANGIARQASGNPQGGLYVKLAAGDNAIHTDFYLAAFQYALPYMRRYLGPGDGDSHNPYWSQCGVLQLAYDDKETQRQHKFSQTRPLPQELVRTLTQEQASVIAGNPQNSGGLFFPQAGWVSPAELCRVLLQHANISFEQRTVDALEATPQGWRLHSTEGALDSRQLVLACAAAARTLLPAAYLPLKQIRGQLSYLNAEQTPPLNTVLCGRSYMAPARNQRLCLGATYNLRDDETALRDSDHQTNLNHLPDFGPQWQALNEQQGMSAILGGRVGFRCTTPDYLPMVGAVPHSQAFVRSFAGLVRNAKRIPAKTAPHYPGLWLNIGHGSRGLASAPLCAELLAQQIVGAPLPVALDVAEALWPGRFLLRDMVRRKLPQELTQN</sequence>
<dbReference type="Gene3D" id="3.30.9.10">
    <property type="entry name" value="D-Amino Acid Oxidase, subunit A, domain 2"/>
    <property type="match status" value="1"/>
</dbReference>